<keyword evidence="3" id="KW-1185">Reference proteome</keyword>
<keyword evidence="1" id="KW-0472">Membrane</keyword>
<protein>
    <recommendedName>
        <fullName evidence="4">Prepilin-type N-terminal cleavage/methylation domain-containing protein</fullName>
    </recommendedName>
</protein>
<dbReference type="InterPro" id="IPR012902">
    <property type="entry name" value="N_methyl_site"/>
</dbReference>
<dbReference type="OrthoDB" id="197105at2"/>
<evidence type="ECO:0000256" key="1">
    <source>
        <dbReference type="SAM" id="Phobius"/>
    </source>
</evidence>
<gene>
    <name evidence="2" type="ORF">DDZ13_04820</name>
</gene>
<keyword evidence="1" id="KW-0812">Transmembrane</keyword>
<organism evidence="2 3">
    <name type="scientific">Coraliomargarita sinensis</name>
    <dbReference type="NCBI Taxonomy" id="2174842"/>
    <lineage>
        <taxon>Bacteria</taxon>
        <taxon>Pseudomonadati</taxon>
        <taxon>Verrucomicrobiota</taxon>
        <taxon>Opitutia</taxon>
        <taxon>Puniceicoccales</taxon>
        <taxon>Coraliomargaritaceae</taxon>
        <taxon>Coraliomargarita</taxon>
    </lineage>
</organism>
<dbReference type="InParanoid" id="A0A317ZM85"/>
<feature type="transmembrane region" description="Helical" evidence="1">
    <location>
        <begin position="20"/>
        <end position="44"/>
    </location>
</feature>
<keyword evidence="1" id="KW-1133">Transmembrane helix</keyword>
<dbReference type="AlphaFoldDB" id="A0A317ZM85"/>
<comment type="caution">
    <text evidence="2">The sequence shown here is derived from an EMBL/GenBank/DDBJ whole genome shotgun (WGS) entry which is preliminary data.</text>
</comment>
<dbReference type="Proteomes" id="UP000247099">
    <property type="component" value="Unassembled WGS sequence"/>
</dbReference>
<accession>A0A317ZM85</accession>
<name>A0A317ZM85_9BACT</name>
<dbReference type="EMBL" id="QHJQ01000003">
    <property type="protein sequence ID" value="PXA04501.1"/>
    <property type="molecule type" value="Genomic_DNA"/>
</dbReference>
<evidence type="ECO:0000313" key="3">
    <source>
        <dbReference type="Proteomes" id="UP000247099"/>
    </source>
</evidence>
<dbReference type="Pfam" id="PF07963">
    <property type="entry name" value="N_methyl"/>
    <property type="match status" value="1"/>
</dbReference>
<proteinExistence type="predicted"/>
<dbReference type="RefSeq" id="WP_110130310.1">
    <property type="nucleotide sequence ID" value="NZ_QHJQ01000003.1"/>
</dbReference>
<evidence type="ECO:0008006" key="4">
    <source>
        <dbReference type="Google" id="ProtNLM"/>
    </source>
</evidence>
<evidence type="ECO:0000313" key="2">
    <source>
        <dbReference type="EMBL" id="PXA04501.1"/>
    </source>
</evidence>
<reference evidence="2 3" key="1">
    <citation type="submission" date="2018-05" db="EMBL/GenBank/DDBJ databases">
        <title>Coraliomargarita sinensis sp. nov., isolated from a marine solar saltern.</title>
        <authorList>
            <person name="Zhou L.Y."/>
        </authorList>
    </citation>
    <scope>NUCLEOTIDE SEQUENCE [LARGE SCALE GENOMIC DNA]</scope>
    <source>
        <strain evidence="2 3">WN38</strain>
    </source>
</reference>
<sequence length="189" mass="20566">MTTSSKEASSVGSTRAAFTLAETMVAVSILAIVLASMIPTFVFFTKSITGLGNYTIMSGESRGALERFGRDLHAAEDLTLASASELTVLLPEDLGGTTVNYKFDPADKNLIRKKTDSSGALLSEDTLFEDVDTFKFVYYNRLSVDVSDSASILAEAKSVQINAKLLKRVITTKTTDYIISARFLMRNHN</sequence>